<sequence precursor="true">MGKYKLKLRPIALWVAICFLLSNVITMSVINQAAAAEQTALYSAGEMAGKAVKFINHKYKSGERIDGYTAYVLTLAGEDLAGEKWTNNGKTLKSEIENLADQLGDSNSLISYIIATQNTDGSFGPYANEYGTKVPLQALAMVKNDLTVGTDVYGQVHEAIAKAVNYYKNKYRNGNMAYNVNGWDFDYRCVEALVAAGEDISTGEWVYNGTSLKDVIITSANAAADNAADLDAVRLAKELIALNAVDPYSVHIDTLAAAIRSKASTVADQVYFGNNIYDHVTVLTALGKTGKLAGIDQAKALEYLNNFKHAHSNSWGSPAGTAWGGFSPEEADLTAQVITALIYFDGADTPDSPVYSAIQDGLTYLMDIQDADTAAIPSQWDNTFSTAETLIALKSLGKTYNDYAGNDSLWIKKSRTKTIAQCLLAVNMWKDSARRDRLANLLINRQRAEEPGKGSFDNSVYSDMWAYIALGEAGKINSGSFHTENAKAYILSKQSVEQDVYGSWGEKFGDTYYPDVLSTAQAIRALTYLPDAAVDAGIQAAVDRGVAYLKGLQQDDGGVYVSPWDDPAVDNSELIITLRQLGKDPESTEWTRNVDGKRVNPVAYLMTKTMNEDGSFGTSRNVFGAAEALYAYVLQSAAGTEASGSNNNSANNNSSSSNSNSNPSVPSSPNEYSVSIAVVGKNGERLYGPGSVTVSKNGEWGLTALGALHATGLSYTEDKGFVKSIAGQANSGVNGWMYSVNNSVPSVLACDKTVNEGDRIIWWYSTEMNSNGPSWDSLFKSSTTGQPQNTSFATQISGEVGTALDKLAETLGLKGDTGELGPLSESAKAVVVVNSDKPISLAEIIALKKRLAQNTVELSKKAEANQGTTITDTLGEVGMSVPAKALDRDTEITVKEITIPGAGGINGAEARTPAGYRPVSSVYQFGPDGTSFKVPATLVLKVAIPRLTKPENLALAWYDKVNGAWVAIPAVVDAANGLVVAKIRHFSDYAVFAKETKRSFADVTSTSYDWARHSIETLAGAGIVNGVDKVRFAPARPITRAELVSLLVKALALPKKTEDKAVFNDVPAGAWYAQDIAAAVRAGLIKGFGDGTCRPDRPVTREELAAILAQALNLQTSGKELHFNDQRDISSWAKTGVAAAAAHGLVKGFPNGAFRPAAPASRAECAVMIYRMLESV</sequence>
<dbReference type="PROSITE" id="PS51272">
    <property type="entry name" value="SLH"/>
    <property type="match status" value="3"/>
</dbReference>
<dbReference type="Gene3D" id="1.50.10.20">
    <property type="match status" value="2"/>
</dbReference>
<dbReference type="InterPro" id="IPR008930">
    <property type="entry name" value="Terpenoid_cyclase/PrenylTrfase"/>
</dbReference>
<dbReference type="SUPFAM" id="SSF48239">
    <property type="entry name" value="Terpenoid cyclases/Protein prenyltransferases"/>
    <property type="match status" value="1"/>
</dbReference>
<organism evidence="4 5">
    <name type="scientific">Thermincola ferriacetica</name>
    <dbReference type="NCBI Taxonomy" id="281456"/>
    <lineage>
        <taxon>Bacteria</taxon>
        <taxon>Bacillati</taxon>
        <taxon>Bacillota</taxon>
        <taxon>Clostridia</taxon>
        <taxon>Eubacteriales</taxon>
        <taxon>Thermincolaceae</taxon>
        <taxon>Thermincola</taxon>
    </lineage>
</organism>
<feature type="compositionally biased region" description="Low complexity" evidence="2">
    <location>
        <begin position="643"/>
        <end position="670"/>
    </location>
</feature>
<keyword evidence="1" id="KW-0677">Repeat</keyword>
<dbReference type="InterPro" id="IPR001119">
    <property type="entry name" value="SLH_dom"/>
</dbReference>
<evidence type="ECO:0000256" key="2">
    <source>
        <dbReference type="SAM" id="MobiDB-lite"/>
    </source>
</evidence>
<feature type="region of interest" description="Disordered" evidence="2">
    <location>
        <begin position="641"/>
        <end position="670"/>
    </location>
</feature>
<dbReference type="InterPro" id="IPR027954">
    <property type="entry name" value="Transcobalamin-like_C"/>
</dbReference>
<feature type="domain" description="SLH" evidence="3">
    <location>
        <begin position="1059"/>
        <end position="1122"/>
    </location>
</feature>
<proteinExistence type="predicted"/>
<dbReference type="Pfam" id="PF14478">
    <property type="entry name" value="DUF4430"/>
    <property type="match status" value="1"/>
</dbReference>
<evidence type="ECO:0000256" key="1">
    <source>
        <dbReference type="ARBA" id="ARBA00022737"/>
    </source>
</evidence>
<name>A0A0L6W7Q8_9FIRM</name>
<dbReference type="PANTHER" id="PTHR43308:SF5">
    <property type="entry name" value="S-LAYER PROTEIN _ PEPTIDOGLYCAN ENDO-BETA-N-ACETYLGLUCOSAMINIDASE"/>
    <property type="match status" value="1"/>
</dbReference>
<protein>
    <submittedName>
        <fullName evidence="4">S-layer protein</fullName>
    </submittedName>
</protein>
<feature type="domain" description="SLH" evidence="3">
    <location>
        <begin position="997"/>
        <end position="1058"/>
    </location>
</feature>
<dbReference type="PANTHER" id="PTHR43308">
    <property type="entry name" value="OUTER MEMBRANE PROTEIN ALPHA-RELATED"/>
    <property type="match status" value="1"/>
</dbReference>
<dbReference type="InterPro" id="IPR051465">
    <property type="entry name" value="Cell_Envelope_Struct_Comp"/>
</dbReference>
<evidence type="ECO:0000259" key="3">
    <source>
        <dbReference type="PROSITE" id="PS51272"/>
    </source>
</evidence>
<evidence type="ECO:0000313" key="4">
    <source>
        <dbReference type="EMBL" id="KNZ71134.1"/>
    </source>
</evidence>
<dbReference type="AlphaFoldDB" id="A0A0L6W7Q8"/>
<dbReference type="Proteomes" id="UP000037175">
    <property type="component" value="Unassembled WGS sequence"/>
</dbReference>
<dbReference type="RefSeq" id="WP_052216495.1">
    <property type="nucleotide sequence ID" value="NZ_LGTE01000001.1"/>
</dbReference>
<comment type="caution">
    <text evidence="4">The sequence shown here is derived from an EMBL/GenBank/DDBJ whole genome shotgun (WGS) entry which is preliminary data.</text>
</comment>
<gene>
    <name evidence="4" type="ORF">Tfer_0211</name>
</gene>
<accession>A0A0L6W7Q8</accession>
<evidence type="ECO:0000313" key="5">
    <source>
        <dbReference type="Proteomes" id="UP000037175"/>
    </source>
</evidence>
<dbReference type="CDD" id="cd00688">
    <property type="entry name" value="ISOPREN_C2_like"/>
    <property type="match status" value="1"/>
</dbReference>
<dbReference type="Pfam" id="PF00395">
    <property type="entry name" value="SLH"/>
    <property type="match status" value="3"/>
</dbReference>
<feature type="domain" description="SLH" evidence="3">
    <location>
        <begin position="1123"/>
        <end position="1176"/>
    </location>
</feature>
<dbReference type="PATRIC" id="fig|281456.6.peg.222"/>
<dbReference type="EMBL" id="LGTE01000001">
    <property type="protein sequence ID" value="KNZ71134.1"/>
    <property type="molecule type" value="Genomic_DNA"/>
</dbReference>
<reference evidence="5" key="1">
    <citation type="submission" date="2015-07" db="EMBL/GenBank/DDBJ databases">
        <title>Complete Genome of Thermincola ferriacetica strain Z-0001T.</title>
        <authorList>
            <person name="Lusk B."/>
            <person name="Badalamenti J.P."/>
            <person name="Parameswaran P."/>
            <person name="Bond D.R."/>
            <person name="Torres C.I."/>
        </authorList>
    </citation>
    <scope>NUCLEOTIDE SEQUENCE [LARGE SCALE GENOMIC DNA]</scope>
    <source>
        <strain evidence="5">Z-0001</strain>
    </source>
</reference>
<keyword evidence="5" id="KW-1185">Reference proteome</keyword>